<dbReference type="AlphaFoldDB" id="A0A1G6H3C7"/>
<dbReference type="Gene3D" id="2.30.30.240">
    <property type="entry name" value="PRC-barrel domain"/>
    <property type="match status" value="1"/>
</dbReference>
<gene>
    <name evidence="5" type="primary">rimM</name>
    <name evidence="8" type="ORF">SAMN05421734_102147</name>
</gene>
<dbReference type="InterPro" id="IPR002676">
    <property type="entry name" value="RimM_N"/>
</dbReference>
<keyword evidence="9" id="KW-1185">Reference proteome</keyword>
<comment type="domain">
    <text evidence="5">The PRC barrel domain binds ribosomal protein uS19.</text>
</comment>
<dbReference type="InterPro" id="IPR009000">
    <property type="entry name" value="Transl_B-barrel_sf"/>
</dbReference>
<accession>A0A1G6H3C7</accession>
<keyword evidence="2 5" id="KW-0690">Ribosome biogenesis</keyword>
<name>A0A1G6H3C7_9BACI</name>
<dbReference type="PANTHER" id="PTHR33692:SF1">
    <property type="entry name" value="RIBOSOME MATURATION FACTOR RIMM"/>
    <property type="match status" value="1"/>
</dbReference>
<evidence type="ECO:0000256" key="2">
    <source>
        <dbReference type="ARBA" id="ARBA00022517"/>
    </source>
</evidence>
<protein>
    <recommendedName>
        <fullName evidence="5">Ribosome maturation factor RimM</fullName>
    </recommendedName>
</protein>
<dbReference type="GO" id="GO:0005840">
    <property type="term" value="C:ribosome"/>
    <property type="evidence" value="ECO:0007669"/>
    <property type="project" value="InterPro"/>
</dbReference>
<evidence type="ECO:0000259" key="7">
    <source>
        <dbReference type="Pfam" id="PF05239"/>
    </source>
</evidence>
<keyword evidence="1 5" id="KW-0963">Cytoplasm</keyword>
<evidence type="ECO:0000313" key="9">
    <source>
        <dbReference type="Proteomes" id="UP000242949"/>
    </source>
</evidence>
<dbReference type="Proteomes" id="UP000242949">
    <property type="component" value="Unassembled WGS sequence"/>
</dbReference>
<dbReference type="SUPFAM" id="SSF50346">
    <property type="entry name" value="PRC-barrel domain"/>
    <property type="match status" value="1"/>
</dbReference>
<dbReference type="STRING" id="1612202.SAMN05421734_102147"/>
<evidence type="ECO:0000256" key="5">
    <source>
        <dbReference type="HAMAP-Rule" id="MF_00014"/>
    </source>
</evidence>
<feature type="domain" description="PRC-barrel" evidence="7">
    <location>
        <begin position="97"/>
        <end position="170"/>
    </location>
</feature>
<dbReference type="GO" id="GO:0006364">
    <property type="term" value="P:rRNA processing"/>
    <property type="evidence" value="ECO:0007669"/>
    <property type="project" value="UniProtKB-UniRule"/>
</dbReference>
<dbReference type="EMBL" id="FMYI01000002">
    <property type="protein sequence ID" value="SDB88405.1"/>
    <property type="molecule type" value="Genomic_DNA"/>
</dbReference>
<keyword evidence="3 5" id="KW-0698">rRNA processing</keyword>
<proteinExistence type="inferred from homology"/>
<keyword evidence="4 5" id="KW-0143">Chaperone</keyword>
<organism evidence="8 9">
    <name type="scientific">Pelagirhabdus alkalitolerans</name>
    <dbReference type="NCBI Taxonomy" id="1612202"/>
    <lineage>
        <taxon>Bacteria</taxon>
        <taxon>Bacillati</taxon>
        <taxon>Bacillota</taxon>
        <taxon>Bacilli</taxon>
        <taxon>Bacillales</taxon>
        <taxon>Bacillaceae</taxon>
        <taxon>Pelagirhabdus</taxon>
    </lineage>
</organism>
<evidence type="ECO:0000313" key="8">
    <source>
        <dbReference type="EMBL" id="SDB88405.1"/>
    </source>
</evidence>
<dbReference type="Gene3D" id="2.40.30.60">
    <property type="entry name" value="RimM"/>
    <property type="match status" value="1"/>
</dbReference>
<dbReference type="RefSeq" id="WP_090792926.1">
    <property type="nucleotide sequence ID" value="NZ_FMYI01000002.1"/>
</dbReference>
<feature type="domain" description="RimM N-terminal" evidence="6">
    <location>
        <begin position="7"/>
        <end position="89"/>
    </location>
</feature>
<comment type="subunit">
    <text evidence="5">Binds ribosomal protein uS19.</text>
</comment>
<evidence type="ECO:0000256" key="3">
    <source>
        <dbReference type="ARBA" id="ARBA00022552"/>
    </source>
</evidence>
<dbReference type="OrthoDB" id="9810331at2"/>
<dbReference type="Pfam" id="PF05239">
    <property type="entry name" value="PRC"/>
    <property type="match status" value="1"/>
</dbReference>
<comment type="similarity">
    <text evidence="5">Belongs to the RimM family.</text>
</comment>
<dbReference type="GO" id="GO:0005737">
    <property type="term" value="C:cytoplasm"/>
    <property type="evidence" value="ECO:0007669"/>
    <property type="project" value="UniProtKB-SubCell"/>
</dbReference>
<sequence length="171" mass="19549">MTHYYNVGKIVNTHGIKGEVKVVRITDFEDRFTPGNRLYLFSNDTSEPIELTIKHHRVHKGFDMLSFEGYESINEVEPLKDSLLKIHQSEQSELEEHSYYYHQIIGCDVQTIDQEHIGTVSDVLSPGANDVWVVKPAKGKDILIPYIEDVVIEVDLEKQLITIDPIEGLLS</sequence>
<comment type="subcellular location">
    <subcellularLocation>
        <location evidence="5">Cytoplasm</location>
    </subcellularLocation>
</comment>
<dbReference type="Pfam" id="PF01782">
    <property type="entry name" value="RimM"/>
    <property type="match status" value="1"/>
</dbReference>
<dbReference type="NCBIfam" id="TIGR02273">
    <property type="entry name" value="16S_RimM"/>
    <property type="match status" value="1"/>
</dbReference>
<evidence type="ECO:0000256" key="4">
    <source>
        <dbReference type="ARBA" id="ARBA00023186"/>
    </source>
</evidence>
<dbReference type="InterPro" id="IPR036976">
    <property type="entry name" value="RimM_N_sf"/>
</dbReference>
<comment type="function">
    <text evidence="5">An accessory protein needed during the final step in the assembly of 30S ribosomal subunit, possibly for assembly of the head region. Essential for efficient processing of 16S rRNA. May be needed both before and after RbfA during the maturation of 16S rRNA. It has affinity for free ribosomal 30S subunits but not for 70S ribosomes.</text>
</comment>
<dbReference type="HAMAP" id="MF_00014">
    <property type="entry name" value="Ribosome_mat_RimM"/>
    <property type="match status" value="1"/>
</dbReference>
<evidence type="ECO:0000259" key="6">
    <source>
        <dbReference type="Pfam" id="PF01782"/>
    </source>
</evidence>
<dbReference type="PANTHER" id="PTHR33692">
    <property type="entry name" value="RIBOSOME MATURATION FACTOR RIMM"/>
    <property type="match status" value="1"/>
</dbReference>
<dbReference type="InterPro" id="IPR011961">
    <property type="entry name" value="RimM"/>
</dbReference>
<dbReference type="GO" id="GO:0042274">
    <property type="term" value="P:ribosomal small subunit biogenesis"/>
    <property type="evidence" value="ECO:0007669"/>
    <property type="project" value="UniProtKB-UniRule"/>
</dbReference>
<dbReference type="GO" id="GO:0043022">
    <property type="term" value="F:ribosome binding"/>
    <property type="evidence" value="ECO:0007669"/>
    <property type="project" value="InterPro"/>
</dbReference>
<reference evidence="9" key="1">
    <citation type="submission" date="2016-09" db="EMBL/GenBank/DDBJ databases">
        <authorList>
            <person name="Varghese N."/>
            <person name="Submissions S."/>
        </authorList>
    </citation>
    <scope>NUCLEOTIDE SEQUENCE [LARGE SCALE GENOMIC DNA]</scope>
    <source>
        <strain evidence="9">S5</strain>
    </source>
</reference>
<dbReference type="SUPFAM" id="SSF50447">
    <property type="entry name" value="Translation proteins"/>
    <property type="match status" value="1"/>
</dbReference>
<evidence type="ECO:0000256" key="1">
    <source>
        <dbReference type="ARBA" id="ARBA00022490"/>
    </source>
</evidence>
<dbReference type="InterPro" id="IPR011033">
    <property type="entry name" value="PRC_barrel-like_sf"/>
</dbReference>
<dbReference type="InterPro" id="IPR027275">
    <property type="entry name" value="PRC-brl_dom"/>
</dbReference>